<dbReference type="PANTHER" id="PTHR13604">
    <property type="entry name" value="DC12-RELATED"/>
    <property type="match status" value="1"/>
</dbReference>
<dbReference type="Pfam" id="PF02586">
    <property type="entry name" value="SRAP"/>
    <property type="match status" value="1"/>
</dbReference>
<evidence type="ECO:0000256" key="3">
    <source>
        <dbReference type="ARBA" id="ARBA00022763"/>
    </source>
</evidence>
<dbReference type="GO" id="GO:0006508">
    <property type="term" value="P:proteolysis"/>
    <property type="evidence" value="ECO:0007669"/>
    <property type="project" value="UniProtKB-KW"/>
</dbReference>
<keyword evidence="10" id="KW-1185">Reference proteome</keyword>
<name>A0A8J2UAU0_9BACT</name>
<evidence type="ECO:0000256" key="4">
    <source>
        <dbReference type="ARBA" id="ARBA00022801"/>
    </source>
</evidence>
<sequence length="266" mass="31165">MCLDIAFYSALELIDDYFPDLTHDGEIHFDLDMGAHFMALGYNRYPIIDFEKSHYHRKFFEWGIIAEYMNTPEKIKTMRRSMVNARSEKILDDKRSFWHRIRKTRCLIPVTGIYEHREVKGWKNKIPYYIQLKNRPFFCIPGLYHYNTNMPSDPETGEMRGMFTLITRAANPLMRQIHNSGDNAFRMPLFLPKEMELEWLKPDLTDDGIARILGYEIPSDQLIANTVFSIRGKTARLDGKPKNAPYVYPDLPPLGNDDGQTQKALF</sequence>
<dbReference type="GO" id="GO:0008233">
    <property type="term" value="F:peptidase activity"/>
    <property type="evidence" value="ECO:0007669"/>
    <property type="project" value="UniProtKB-KW"/>
</dbReference>
<protein>
    <recommendedName>
        <fullName evidence="8">Abasic site processing protein</fullName>
        <ecNumber evidence="8">3.4.-.-</ecNumber>
    </recommendedName>
</protein>
<dbReference type="PANTHER" id="PTHR13604:SF0">
    <property type="entry name" value="ABASIC SITE PROCESSING PROTEIN HMCES"/>
    <property type="match status" value="1"/>
</dbReference>
<comment type="caution">
    <text evidence="9">The sequence shown here is derived from an EMBL/GenBank/DDBJ whole genome shotgun (WGS) entry which is preliminary data.</text>
</comment>
<dbReference type="RefSeq" id="WP_188929537.1">
    <property type="nucleotide sequence ID" value="NZ_BMJC01000001.1"/>
</dbReference>
<reference evidence="9" key="2">
    <citation type="submission" date="2020-09" db="EMBL/GenBank/DDBJ databases">
        <authorList>
            <person name="Sun Q."/>
            <person name="Zhou Y."/>
        </authorList>
    </citation>
    <scope>NUCLEOTIDE SEQUENCE</scope>
    <source>
        <strain evidence="9">CGMCC 1.15448</strain>
    </source>
</reference>
<dbReference type="GO" id="GO:0016829">
    <property type="term" value="F:lyase activity"/>
    <property type="evidence" value="ECO:0007669"/>
    <property type="project" value="UniProtKB-KW"/>
</dbReference>
<keyword evidence="7" id="KW-0456">Lyase</keyword>
<evidence type="ECO:0000256" key="5">
    <source>
        <dbReference type="ARBA" id="ARBA00023124"/>
    </source>
</evidence>
<evidence type="ECO:0000256" key="1">
    <source>
        <dbReference type="ARBA" id="ARBA00008136"/>
    </source>
</evidence>
<reference evidence="9" key="1">
    <citation type="journal article" date="2014" name="Int. J. Syst. Evol. Microbiol.">
        <title>Complete genome sequence of Corynebacterium casei LMG S-19264T (=DSM 44701T), isolated from a smear-ripened cheese.</title>
        <authorList>
            <consortium name="US DOE Joint Genome Institute (JGI-PGF)"/>
            <person name="Walter F."/>
            <person name="Albersmeier A."/>
            <person name="Kalinowski J."/>
            <person name="Ruckert C."/>
        </authorList>
    </citation>
    <scope>NUCLEOTIDE SEQUENCE</scope>
    <source>
        <strain evidence="9">CGMCC 1.15448</strain>
    </source>
</reference>
<dbReference type="InterPro" id="IPR003738">
    <property type="entry name" value="SRAP"/>
</dbReference>
<accession>A0A8J2UAU0</accession>
<dbReference type="EMBL" id="BMJC01000001">
    <property type="protein sequence ID" value="GGA90425.1"/>
    <property type="molecule type" value="Genomic_DNA"/>
</dbReference>
<proteinExistence type="inferred from homology"/>
<evidence type="ECO:0000256" key="6">
    <source>
        <dbReference type="ARBA" id="ARBA00023125"/>
    </source>
</evidence>
<keyword evidence="5" id="KW-0190">Covalent protein-DNA linkage</keyword>
<dbReference type="SUPFAM" id="SSF143081">
    <property type="entry name" value="BB1717-like"/>
    <property type="match status" value="1"/>
</dbReference>
<evidence type="ECO:0000313" key="9">
    <source>
        <dbReference type="EMBL" id="GGA90425.1"/>
    </source>
</evidence>
<evidence type="ECO:0000256" key="2">
    <source>
        <dbReference type="ARBA" id="ARBA00022670"/>
    </source>
</evidence>
<evidence type="ECO:0000256" key="8">
    <source>
        <dbReference type="RuleBase" id="RU364100"/>
    </source>
</evidence>
<comment type="similarity">
    <text evidence="1 8">Belongs to the SOS response-associated peptidase family.</text>
</comment>
<dbReference type="InterPro" id="IPR036590">
    <property type="entry name" value="SRAP-like"/>
</dbReference>
<keyword evidence="3" id="KW-0227">DNA damage</keyword>
<dbReference type="Proteomes" id="UP000607559">
    <property type="component" value="Unassembled WGS sequence"/>
</dbReference>
<organism evidence="9 10">
    <name type="scientific">Puia dinghuensis</name>
    <dbReference type="NCBI Taxonomy" id="1792502"/>
    <lineage>
        <taxon>Bacteria</taxon>
        <taxon>Pseudomonadati</taxon>
        <taxon>Bacteroidota</taxon>
        <taxon>Chitinophagia</taxon>
        <taxon>Chitinophagales</taxon>
        <taxon>Chitinophagaceae</taxon>
        <taxon>Puia</taxon>
    </lineage>
</organism>
<dbReference type="Gene3D" id="3.90.1680.10">
    <property type="entry name" value="SOS response associated peptidase-like"/>
    <property type="match status" value="1"/>
</dbReference>
<keyword evidence="6" id="KW-0238">DNA-binding</keyword>
<dbReference type="AlphaFoldDB" id="A0A8J2UAU0"/>
<keyword evidence="4 8" id="KW-0378">Hydrolase</keyword>
<dbReference type="GO" id="GO:0106300">
    <property type="term" value="P:protein-DNA covalent cross-linking repair"/>
    <property type="evidence" value="ECO:0007669"/>
    <property type="project" value="InterPro"/>
</dbReference>
<dbReference type="GO" id="GO:0003697">
    <property type="term" value="F:single-stranded DNA binding"/>
    <property type="evidence" value="ECO:0007669"/>
    <property type="project" value="InterPro"/>
</dbReference>
<dbReference type="EC" id="3.4.-.-" evidence="8"/>
<evidence type="ECO:0000313" key="10">
    <source>
        <dbReference type="Proteomes" id="UP000607559"/>
    </source>
</evidence>
<evidence type="ECO:0000256" key="7">
    <source>
        <dbReference type="ARBA" id="ARBA00023239"/>
    </source>
</evidence>
<gene>
    <name evidence="9" type="ORF">GCM10011511_12070</name>
</gene>
<keyword evidence="2 8" id="KW-0645">Protease</keyword>